<feature type="domain" description="FHA" evidence="7">
    <location>
        <begin position="24"/>
        <end position="93"/>
    </location>
</feature>
<evidence type="ECO:0000256" key="2">
    <source>
        <dbReference type="ARBA" id="ARBA00022763"/>
    </source>
</evidence>
<dbReference type="Pfam" id="PF16508">
    <property type="entry name" value="NIBRIN_BRCT_II"/>
    <property type="match status" value="1"/>
</dbReference>
<feature type="compositionally biased region" description="Polar residues" evidence="6">
    <location>
        <begin position="503"/>
        <end position="514"/>
    </location>
</feature>
<gene>
    <name evidence="8" type="ORF">K452DRAFT_359442</name>
</gene>
<evidence type="ECO:0000256" key="6">
    <source>
        <dbReference type="SAM" id="MobiDB-lite"/>
    </source>
</evidence>
<dbReference type="InterPro" id="IPR032429">
    <property type="entry name" value="Nibrin_BRCT2"/>
</dbReference>
<feature type="compositionally biased region" description="Polar residues" evidence="6">
    <location>
        <begin position="407"/>
        <end position="423"/>
    </location>
</feature>
<dbReference type="GO" id="GO:0003684">
    <property type="term" value="F:damaged DNA binding"/>
    <property type="evidence" value="ECO:0007669"/>
    <property type="project" value="TreeGrafter"/>
</dbReference>
<accession>A0A6A6BCG1</accession>
<dbReference type="PANTHER" id="PTHR12162">
    <property type="entry name" value="NIBRIN-RELATED"/>
    <property type="match status" value="1"/>
</dbReference>
<dbReference type="Gene3D" id="3.40.50.10980">
    <property type="entry name" value="Nibrin, BRCT2 domain"/>
    <property type="match status" value="1"/>
</dbReference>
<keyword evidence="2" id="KW-0227">DNA damage</keyword>
<keyword evidence="3" id="KW-0234">DNA repair</keyword>
<comment type="subcellular location">
    <subcellularLocation>
        <location evidence="1">Nucleus</location>
    </subcellularLocation>
</comment>
<organism evidence="8 9">
    <name type="scientific">Aplosporella prunicola CBS 121167</name>
    <dbReference type="NCBI Taxonomy" id="1176127"/>
    <lineage>
        <taxon>Eukaryota</taxon>
        <taxon>Fungi</taxon>
        <taxon>Dikarya</taxon>
        <taxon>Ascomycota</taxon>
        <taxon>Pezizomycotina</taxon>
        <taxon>Dothideomycetes</taxon>
        <taxon>Dothideomycetes incertae sedis</taxon>
        <taxon>Botryosphaeriales</taxon>
        <taxon>Aplosporellaceae</taxon>
        <taxon>Aplosporella</taxon>
    </lineage>
</organism>
<keyword evidence="4" id="KW-0539">Nucleus</keyword>
<sequence>MWLLSHDGGLFEGKRLWLRPGSRHLFGRTNPPKNHEAPGDTVYTIDTKTVSRQHLIIEVKPVEPGTGYKYDFKSQVVITDSSRFGSQLDGEQFKDTEKIVGGRTKGANAFAIKLGKWDQLLRLEWQQVNICYSTISSKAKASNPNDPLKDVHDRLEPFDIKIGFDYNPSHTTHVVANKRNTPKGLQALVNAKHIVTDAYVDAIEQQVARPKDAGQDVMPIEKDFDSHWPDAMSFLPAKGKEPVARPAGYFKPDKERESVFAGYTFIFCDKTQFENLQPPISQGGGKALHRELDMTSSTSYDFARYVKNVAGEKGMGEFEDGSEGKGVVVVRRGRGEGQAAEEWAKRFFPEVDLKLGQRSIEQNEFLDAILTNDASVLRRPLEEEEIVSSSIPAPPASSALPSAAPSQQSNARSRYQSQSQSVPPSDGNDPPATSQPPATQRRRGPRRGIAVSRFKGFDDDDDIELSKIPPADDDEPMEDPLPSQTQGAASQSQMPASYGVRTSPVSQSQSQSRTARGRKRPHESSPVQEEPEEEPPEDDANNLVDKLLPAATAMKRRRLEQQLQESAQEREETPVVSEAAEEPASHKRKPGAKAAPKAAKKQKKDKYDPEVLDPITERREMQDEERRKDEESLRMALEGMDIEHMTNLAKVEEMEIKPRSAQPGETDMTEEQRAAEEGRWKDEWNGRKNFKKFRKRRPGNQAADNREIRRGHRVIVTLEEVRKDELSMTDALFESSGQPNPASQSASSAPRQGKRQRTKQRHTRNVANESDDDDEDDDDMFTRTASRTSRRGSRTTQSQTPSSSARASQSRRGGPASAIVIDADDATEMQDVEPEEIAGQPRNEKLVELIEETQLSGRQQQQQRKRVPKGKGAKASTAAAAAGSTSPESTRSTTTRSTRGRRAETPSQLSAASQTQADTEADADPEADTEVQVPRSTAGSTKAAGRARGKRGAMGPPAGAQEPPARKRRGGGGGEDEAGEDELRFQFRRRRG</sequence>
<dbReference type="PROSITE" id="PS50006">
    <property type="entry name" value="FHA_DOMAIN"/>
    <property type="match status" value="1"/>
</dbReference>
<dbReference type="InterPro" id="IPR000253">
    <property type="entry name" value="FHA_dom"/>
</dbReference>
<feature type="compositionally biased region" description="Acidic residues" evidence="6">
    <location>
        <begin position="822"/>
        <end position="836"/>
    </location>
</feature>
<evidence type="ECO:0000259" key="7">
    <source>
        <dbReference type="PROSITE" id="PS50006"/>
    </source>
</evidence>
<feature type="compositionally biased region" description="Basic and acidic residues" evidence="6">
    <location>
        <begin position="670"/>
        <end position="686"/>
    </location>
</feature>
<feature type="region of interest" description="Disordered" evidence="6">
    <location>
        <begin position="387"/>
        <end position="631"/>
    </location>
</feature>
<dbReference type="PANTHER" id="PTHR12162:SF0">
    <property type="entry name" value="NIBRIN"/>
    <property type="match status" value="1"/>
</dbReference>
<proteinExistence type="inferred from homology"/>
<dbReference type="GO" id="GO:0007095">
    <property type="term" value="P:mitotic G2 DNA damage checkpoint signaling"/>
    <property type="evidence" value="ECO:0007669"/>
    <property type="project" value="InterPro"/>
</dbReference>
<feature type="compositionally biased region" description="Low complexity" evidence="6">
    <location>
        <begin position="873"/>
        <end position="897"/>
    </location>
</feature>
<dbReference type="GO" id="GO:0030870">
    <property type="term" value="C:Mre11 complex"/>
    <property type="evidence" value="ECO:0007669"/>
    <property type="project" value="InterPro"/>
</dbReference>
<dbReference type="InterPro" id="IPR008984">
    <property type="entry name" value="SMAD_FHA_dom_sf"/>
</dbReference>
<dbReference type="GO" id="GO:0000724">
    <property type="term" value="P:double-strand break repair via homologous recombination"/>
    <property type="evidence" value="ECO:0007669"/>
    <property type="project" value="TreeGrafter"/>
</dbReference>
<feature type="compositionally biased region" description="Basic residues" evidence="6">
    <location>
        <begin position="863"/>
        <end position="872"/>
    </location>
</feature>
<dbReference type="Proteomes" id="UP000799438">
    <property type="component" value="Unassembled WGS sequence"/>
</dbReference>
<dbReference type="Gene3D" id="2.60.200.20">
    <property type="match status" value="1"/>
</dbReference>
<evidence type="ECO:0000256" key="3">
    <source>
        <dbReference type="ARBA" id="ARBA00023204"/>
    </source>
</evidence>
<evidence type="ECO:0000313" key="8">
    <source>
        <dbReference type="EMBL" id="KAF2141043.1"/>
    </source>
</evidence>
<dbReference type="GeneID" id="54303773"/>
<evidence type="ECO:0000313" key="9">
    <source>
        <dbReference type="Proteomes" id="UP000799438"/>
    </source>
</evidence>
<evidence type="ECO:0000256" key="5">
    <source>
        <dbReference type="ARBA" id="ARBA00044757"/>
    </source>
</evidence>
<dbReference type="AlphaFoldDB" id="A0A6A6BCG1"/>
<feature type="region of interest" description="Disordered" evidence="6">
    <location>
        <begin position="655"/>
        <end position="992"/>
    </location>
</feature>
<dbReference type="EMBL" id="ML995488">
    <property type="protein sequence ID" value="KAF2141043.1"/>
    <property type="molecule type" value="Genomic_DNA"/>
</dbReference>
<feature type="compositionally biased region" description="Basic residues" evidence="6">
    <location>
        <begin position="752"/>
        <end position="764"/>
    </location>
</feature>
<feature type="compositionally biased region" description="Acidic residues" evidence="6">
    <location>
        <begin position="529"/>
        <end position="540"/>
    </location>
</feature>
<protein>
    <recommendedName>
        <fullName evidence="7">FHA domain-containing protein</fullName>
    </recommendedName>
</protein>
<feature type="compositionally biased region" description="Basic residues" evidence="6">
    <location>
        <begin position="688"/>
        <end position="698"/>
    </location>
</feature>
<evidence type="ECO:0000256" key="1">
    <source>
        <dbReference type="ARBA" id="ARBA00004123"/>
    </source>
</evidence>
<feature type="compositionally biased region" description="Basic and acidic residues" evidence="6">
    <location>
        <begin position="605"/>
        <end position="631"/>
    </location>
</feature>
<comment type="similarity">
    <text evidence="5">Belongs to the Nibrin family.</text>
</comment>
<evidence type="ECO:0000256" key="4">
    <source>
        <dbReference type="ARBA" id="ARBA00023242"/>
    </source>
</evidence>
<dbReference type="RefSeq" id="XP_033396756.1">
    <property type="nucleotide sequence ID" value="XM_033546267.1"/>
</dbReference>
<feature type="compositionally biased region" description="Low complexity" evidence="6">
    <location>
        <begin position="735"/>
        <end position="751"/>
    </location>
</feature>
<dbReference type="SUPFAM" id="SSF49879">
    <property type="entry name" value="SMAD/FHA domain"/>
    <property type="match status" value="1"/>
</dbReference>
<feature type="compositionally biased region" description="Polar residues" evidence="6">
    <location>
        <begin position="483"/>
        <end position="495"/>
    </location>
</feature>
<reference evidence="8" key="1">
    <citation type="journal article" date="2020" name="Stud. Mycol.">
        <title>101 Dothideomycetes genomes: a test case for predicting lifestyles and emergence of pathogens.</title>
        <authorList>
            <person name="Haridas S."/>
            <person name="Albert R."/>
            <person name="Binder M."/>
            <person name="Bloem J."/>
            <person name="Labutti K."/>
            <person name="Salamov A."/>
            <person name="Andreopoulos B."/>
            <person name="Baker S."/>
            <person name="Barry K."/>
            <person name="Bills G."/>
            <person name="Bluhm B."/>
            <person name="Cannon C."/>
            <person name="Castanera R."/>
            <person name="Culley D."/>
            <person name="Daum C."/>
            <person name="Ezra D."/>
            <person name="Gonzalez J."/>
            <person name="Henrissat B."/>
            <person name="Kuo A."/>
            <person name="Liang C."/>
            <person name="Lipzen A."/>
            <person name="Lutzoni F."/>
            <person name="Magnuson J."/>
            <person name="Mondo S."/>
            <person name="Nolan M."/>
            <person name="Ohm R."/>
            <person name="Pangilinan J."/>
            <person name="Park H.-J."/>
            <person name="Ramirez L."/>
            <person name="Alfaro M."/>
            <person name="Sun H."/>
            <person name="Tritt A."/>
            <person name="Yoshinaga Y."/>
            <person name="Zwiers L.-H."/>
            <person name="Turgeon B."/>
            <person name="Goodwin S."/>
            <person name="Spatafora J."/>
            <person name="Crous P."/>
            <person name="Grigoriev I."/>
        </authorList>
    </citation>
    <scope>NUCLEOTIDE SEQUENCE</scope>
    <source>
        <strain evidence="8">CBS 121167</strain>
    </source>
</reference>
<dbReference type="OrthoDB" id="552194at2759"/>
<feature type="compositionally biased region" description="Low complexity" evidence="6">
    <location>
        <begin position="388"/>
        <end position="406"/>
    </location>
</feature>
<keyword evidence="9" id="KW-1185">Reference proteome</keyword>
<name>A0A6A6BCG1_9PEZI</name>
<feature type="compositionally biased region" description="Acidic residues" evidence="6">
    <location>
        <begin position="919"/>
        <end position="929"/>
    </location>
</feature>
<feature type="compositionally biased region" description="Low complexity" evidence="6">
    <location>
        <begin position="794"/>
        <end position="818"/>
    </location>
</feature>
<dbReference type="InterPro" id="IPR043014">
    <property type="entry name" value="Nibrin_BRCT2_sf"/>
</dbReference>
<feature type="compositionally biased region" description="Acidic residues" evidence="6">
    <location>
        <begin position="769"/>
        <end position="779"/>
    </location>
</feature>
<dbReference type="InterPro" id="IPR040227">
    <property type="entry name" value="Nibrin-rel"/>
</dbReference>